<feature type="compositionally biased region" description="Basic and acidic residues" evidence="3">
    <location>
        <begin position="528"/>
        <end position="543"/>
    </location>
</feature>
<evidence type="ECO:0000313" key="6">
    <source>
        <dbReference type="Proteomes" id="UP000190797"/>
    </source>
</evidence>
<dbReference type="InterPro" id="IPR027417">
    <property type="entry name" value="P-loop_NTPase"/>
</dbReference>
<keyword evidence="2" id="KW-0067">ATP-binding</keyword>
<dbReference type="InterPro" id="IPR036388">
    <property type="entry name" value="WH-like_DNA-bd_sf"/>
</dbReference>
<name>A0A1V0AGB7_9ACTN</name>
<dbReference type="Gene3D" id="3.40.50.300">
    <property type="entry name" value="P-loop containing nucleotide triphosphate hydrolases"/>
    <property type="match status" value="1"/>
</dbReference>
<dbReference type="EMBL" id="CP017717">
    <property type="protein sequence ID" value="AQZ69258.1"/>
    <property type="molecule type" value="Genomic_DNA"/>
</dbReference>
<dbReference type="RefSeq" id="WP_080045647.1">
    <property type="nucleotide sequence ID" value="NZ_CP017717.1"/>
</dbReference>
<dbReference type="Gene3D" id="1.10.10.10">
    <property type="entry name" value="Winged helix-like DNA-binding domain superfamily/Winged helix DNA-binding domain"/>
    <property type="match status" value="1"/>
</dbReference>
<dbReference type="OrthoDB" id="3178131at2"/>
<evidence type="ECO:0000256" key="2">
    <source>
        <dbReference type="ARBA" id="ARBA00022840"/>
    </source>
</evidence>
<dbReference type="GO" id="GO:0005524">
    <property type="term" value="F:ATP binding"/>
    <property type="evidence" value="ECO:0007669"/>
    <property type="project" value="UniProtKB-KW"/>
</dbReference>
<evidence type="ECO:0000256" key="3">
    <source>
        <dbReference type="SAM" id="MobiDB-lite"/>
    </source>
</evidence>
<dbReference type="STRING" id="1909395.BKM31_54305"/>
<dbReference type="Pfam" id="PF13191">
    <property type="entry name" value="AAA_16"/>
    <property type="match status" value="1"/>
</dbReference>
<dbReference type="GO" id="GO:0006355">
    <property type="term" value="P:regulation of DNA-templated transcription"/>
    <property type="evidence" value="ECO:0007669"/>
    <property type="project" value="InterPro"/>
</dbReference>
<dbReference type="AlphaFoldDB" id="A0A1V0AGB7"/>
<dbReference type="SUPFAM" id="SSF46894">
    <property type="entry name" value="C-terminal effector domain of the bipartite response regulators"/>
    <property type="match status" value="1"/>
</dbReference>
<dbReference type="Pfam" id="PF00196">
    <property type="entry name" value="GerE"/>
    <property type="match status" value="1"/>
</dbReference>
<dbReference type="PROSITE" id="PS50043">
    <property type="entry name" value="HTH_LUXR_2"/>
    <property type="match status" value="1"/>
</dbReference>
<dbReference type="InterPro" id="IPR011990">
    <property type="entry name" value="TPR-like_helical_dom_sf"/>
</dbReference>
<dbReference type="InterPro" id="IPR000792">
    <property type="entry name" value="Tscrpt_reg_LuxR_C"/>
</dbReference>
<dbReference type="GO" id="GO:0005737">
    <property type="term" value="C:cytoplasm"/>
    <property type="evidence" value="ECO:0007669"/>
    <property type="project" value="TreeGrafter"/>
</dbReference>
<dbReference type="KEGG" id="noa:BKM31_54305"/>
<dbReference type="SUPFAM" id="SSF52540">
    <property type="entry name" value="P-loop containing nucleoside triphosphate hydrolases"/>
    <property type="match status" value="1"/>
</dbReference>
<sequence>MAARALRNGPERSRDEQFVGRYRELAVLHAQLGRVCEGRSSLVVLEGPAGIGKTALAGEFLSAIENAAVLEVSGDDGESELPYGVLAQLVTQAHQVPEALAGLAAGASPDPLVVGAALLQLLAQLQHAAPVVVAIDGADWADLPSLQALTFALRRLRTDRVLAVVIVRESDHPRLPDGLRRLLRSSAALRLPLDGLSARELQALSARLGPVRLTPQAAERLHEHTKGVPLHARALLQQVRAETLADVDAPLPAPRAYATSVRGRLGACDSPAQRLLTAAAVLGTSAPLHLVARMAELTEPLPALEQLTGARLLVEWRTGAGVSVGFPNPLVRAAVYHDLGPATRRRLHLLAASLVEDVVHRLHHRLAAADQVDDALVREVALVGRRQAAAGHWAGACGCLTRAVQLTRTGPERDRLIAEAVEALLAAGRPADAAALGAQVSPGGDPGVHGYVQGSVALVAGRVEEAVRRLHEAWTHASGDPSPAEARADGDVRLAAAIGARLALAGLLRGSGPDAARWAAHALSLPHGQEDGRESGREGRQEDGQESGQESGRGSRQDGGQESGRGSRQDGGQESERGSGQEGGGEFGRFARLVGLGLAGEVEAGLAECAELPVPAQAAPGELDALLGRGTLRLWADDLAGAQADLLGLLAVSAGRSAPFQLLVATTLAQAEYRLGRWDDAAGHAELGASTADDFGQAWLASHAHAVAALVPAARGEWDRAATHVRAARAACSPGNVAAQVSTAAAEALVATARGDHDGVIAALTPLTRTNLPDEPVVVLWRTLLADALVNAGRPEEAEEVLVPCELLALDRERRSVLAAAARARAGLHAARHEPGEAETCYQVALEHTAKTETPFEEARIQLAYGTFLRRRGRRSAAAEQLEAAQLTLSRLGALPYLEQCDLELAASGRAVLRPQDTARLGLTPQEHTVAVLISRGLTNRQAARKLVLSVKTVEYHLSHIYTKLGITSRTALIGKLSDLGE</sequence>
<proteinExistence type="predicted"/>
<organism evidence="5 6">
    <name type="scientific">[Actinomadura] parvosata subsp. kistnae</name>
    <dbReference type="NCBI Taxonomy" id="1909395"/>
    <lineage>
        <taxon>Bacteria</taxon>
        <taxon>Bacillati</taxon>
        <taxon>Actinomycetota</taxon>
        <taxon>Actinomycetes</taxon>
        <taxon>Streptosporangiales</taxon>
        <taxon>Streptosporangiaceae</taxon>
        <taxon>Nonomuraea</taxon>
    </lineage>
</organism>
<dbReference type="GO" id="GO:0004016">
    <property type="term" value="F:adenylate cyclase activity"/>
    <property type="evidence" value="ECO:0007669"/>
    <property type="project" value="TreeGrafter"/>
</dbReference>
<feature type="domain" description="HTH luxR-type" evidence="4">
    <location>
        <begin position="916"/>
        <end position="981"/>
    </location>
</feature>
<accession>A0A1V0AGB7</accession>
<dbReference type="GO" id="GO:0003677">
    <property type="term" value="F:DNA binding"/>
    <property type="evidence" value="ECO:0007669"/>
    <property type="project" value="InterPro"/>
</dbReference>
<dbReference type="CDD" id="cd06170">
    <property type="entry name" value="LuxR_C_like"/>
    <property type="match status" value="1"/>
</dbReference>
<protein>
    <recommendedName>
        <fullName evidence="4">HTH luxR-type domain-containing protein</fullName>
    </recommendedName>
</protein>
<feature type="compositionally biased region" description="Low complexity" evidence="3">
    <location>
        <begin position="546"/>
        <end position="572"/>
    </location>
</feature>
<gene>
    <name evidence="5" type="ORF">BKM31_54305</name>
</gene>
<dbReference type="Proteomes" id="UP000190797">
    <property type="component" value="Chromosome"/>
</dbReference>
<dbReference type="Gene3D" id="1.25.40.10">
    <property type="entry name" value="Tetratricopeptide repeat domain"/>
    <property type="match status" value="1"/>
</dbReference>
<evidence type="ECO:0000313" key="5">
    <source>
        <dbReference type="EMBL" id="AQZ69258.1"/>
    </source>
</evidence>
<keyword evidence="6" id="KW-1185">Reference proteome</keyword>
<reference evidence="6" key="1">
    <citation type="journal article" date="2017" name="Med. Chem. Commun.">
        <title>Nonomuraea sp. ATCC 55076 harbours the largest actinomycete chromosome to date and the kistamicin biosynthetic gene cluster.</title>
        <authorList>
            <person name="Nazari B."/>
            <person name="Forneris C.C."/>
            <person name="Gibson M.I."/>
            <person name="Moon K."/>
            <person name="Schramma K.R."/>
            <person name="Seyedsayamdost M.R."/>
        </authorList>
    </citation>
    <scope>NUCLEOTIDE SEQUENCE [LARGE SCALE GENOMIC DNA]</scope>
    <source>
        <strain evidence="6">ATCC 55076</strain>
    </source>
</reference>
<dbReference type="SMART" id="SM00421">
    <property type="entry name" value="HTH_LUXR"/>
    <property type="match status" value="1"/>
</dbReference>
<feature type="region of interest" description="Disordered" evidence="3">
    <location>
        <begin position="524"/>
        <end position="586"/>
    </location>
</feature>
<evidence type="ECO:0000259" key="4">
    <source>
        <dbReference type="PROSITE" id="PS50043"/>
    </source>
</evidence>
<dbReference type="InterPro" id="IPR041664">
    <property type="entry name" value="AAA_16"/>
</dbReference>
<evidence type="ECO:0000256" key="1">
    <source>
        <dbReference type="ARBA" id="ARBA00022741"/>
    </source>
</evidence>
<dbReference type="InterPro" id="IPR016032">
    <property type="entry name" value="Sig_transdc_resp-reg_C-effctor"/>
</dbReference>
<keyword evidence="1" id="KW-0547">Nucleotide-binding</keyword>
<dbReference type="PANTHER" id="PTHR16305">
    <property type="entry name" value="TESTICULAR SOLUBLE ADENYLYL CYCLASE"/>
    <property type="match status" value="1"/>
</dbReference>
<dbReference type="PANTHER" id="PTHR16305:SF35">
    <property type="entry name" value="TRANSCRIPTIONAL ACTIVATOR DOMAIN"/>
    <property type="match status" value="1"/>
</dbReference>
<dbReference type="SUPFAM" id="SSF48452">
    <property type="entry name" value="TPR-like"/>
    <property type="match status" value="2"/>
</dbReference>
<dbReference type="PRINTS" id="PR00038">
    <property type="entry name" value="HTHLUXR"/>
</dbReference>